<keyword evidence="2 3" id="KW-0732">Signal</keyword>
<sequence>MKIKKLRKLIALGLVAAMMFSMAGCGGDTKEAAESVNKQDGESENPDTIKIGLMVSFTGSGVQAGQECQALADIFEDIINNKHEDINLPFAADEGLPNLGGAKVEFVVGDQSSADVALSEAERLYTEEGVIGLCGNFSSATTKTAMVAAEKYGFPIISEGTSMTLTDAGYNYFARSFPGDDLFIEDSFSYLDYLNEEKDAGIKTVALVSEDSEFGTNIANVEKATAEAHGYEIVENISYNAQATNVTSEVLRLKQADADVVMMSSYAADALLFMSAFKEQDYFPKMLFGQRGGFMASDFALNLGNDSDYVLTTSRWNSDMDNPAAQDIARLFKEKTGITLIGDTLTSVWDGYLLAIAANQAGSTDGDAIMEALHEGLDIPKEQDPFGLEGYKYAENGQNEYGSSIIIQYLNSELNTIYPESIAGMELIYPAKGWNER</sequence>
<dbReference type="Gene3D" id="3.40.50.2300">
    <property type="match status" value="2"/>
</dbReference>
<dbReference type="InterPro" id="IPR028082">
    <property type="entry name" value="Peripla_BP_I"/>
</dbReference>
<dbReference type="AlphaFoldDB" id="A0A9D1EIY2"/>
<comment type="caution">
    <text evidence="5">The sequence shown here is derived from an EMBL/GenBank/DDBJ whole genome shotgun (WGS) entry which is preliminary data.</text>
</comment>
<reference evidence="5" key="2">
    <citation type="journal article" date="2021" name="PeerJ">
        <title>Extensive microbial diversity within the chicken gut microbiome revealed by metagenomics and culture.</title>
        <authorList>
            <person name="Gilroy R."/>
            <person name="Ravi A."/>
            <person name="Getino M."/>
            <person name="Pursley I."/>
            <person name="Horton D.L."/>
            <person name="Alikhan N.F."/>
            <person name="Baker D."/>
            <person name="Gharbi K."/>
            <person name="Hall N."/>
            <person name="Watson M."/>
            <person name="Adriaenssens E.M."/>
            <person name="Foster-Nyarko E."/>
            <person name="Jarju S."/>
            <person name="Secka A."/>
            <person name="Antonio M."/>
            <person name="Oren A."/>
            <person name="Chaudhuri R.R."/>
            <person name="La Ragione R."/>
            <person name="Hildebrand F."/>
            <person name="Pallen M.J."/>
        </authorList>
    </citation>
    <scope>NUCLEOTIDE SEQUENCE</scope>
    <source>
        <strain evidence="5">ChiSxjej1B13-7041</strain>
    </source>
</reference>
<evidence type="ECO:0000313" key="5">
    <source>
        <dbReference type="EMBL" id="HIR92616.1"/>
    </source>
</evidence>
<proteinExistence type="inferred from homology"/>
<dbReference type="Proteomes" id="UP000886841">
    <property type="component" value="Unassembled WGS sequence"/>
</dbReference>
<protein>
    <submittedName>
        <fullName evidence="5">ABC transporter substrate-binding protein</fullName>
    </submittedName>
</protein>
<dbReference type="PANTHER" id="PTHR30483">
    <property type="entry name" value="LEUCINE-SPECIFIC-BINDING PROTEIN"/>
    <property type="match status" value="1"/>
</dbReference>
<dbReference type="EMBL" id="DVHU01000036">
    <property type="protein sequence ID" value="HIR92616.1"/>
    <property type="molecule type" value="Genomic_DNA"/>
</dbReference>
<dbReference type="PANTHER" id="PTHR30483:SF37">
    <property type="entry name" value="ABC TRANSPORTER SUBSTRATE-BINDING PROTEIN"/>
    <property type="match status" value="1"/>
</dbReference>
<dbReference type="InterPro" id="IPR028081">
    <property type="entry name" value="Leu-bd"/>
</dbReference>
<accession>A0A9D1EIY2</accession>
<comment type="similarity">
    <text evidence="1">Belongs to the leucine-binding protein family.</text>
</comment>
<organism evidence="5 6">
    <name type="scientific">Candidatus Egerieimonas intestinavium</name>
    <dbReference type="NCBI Taxonomy" id="2840777"/>
    <lineage>
        <taxon>Bacteria</taxon>
        <taxon>Bacillati</taxon>
        <taxon>Bacillota</taxon>
        <taxon>Clostridia</taxon>
        <taxon>Lachnospirales</taxon>
        <taxon>Lachnospiraceae</taxon>
        <taxon>Lachnospiraceae incertae sedis</taxon>
        <taxon>Candidatus Egerieimonas</taxon>
    </lineage>
</organism>
<feature type="chain" id="PRO_5039172768" evidence="3">
    <location>
        <begin position="24"/>
        <end position="437"/>
    </location>
</feature>
<evidence type="ECO:0000256" key="1">
    <source>
        <dbReference type="ARBA" id="ARBA00010062"/>
    </source>
</evidence>
<feature type="signal peptide" evidence="3">
    <location>
        <begin position="1"/>
        <end position="23"/>
    </location>
</feature>
<dbReference type="InterPro" id="IPR051010">
    <property type="entry name" value="BCAA_transport"/>
</dbReference>
<evidence type="ECO:0000259" key="4">
    <source>
        <dbReference type="Pfam" id="PF13458"/>
    </source>
</evidence>
<feature type="domain" description="Leucine-binding protein" evidence="4">
    <location>
        <begin position="48"/>
        <end position="399"/>
    </location>
</feature>
<dbReference type="SUPFAM" id="SSF53822">
    <property type="entry name" value="Periplasmic binding protein-like I"/>
    <property type="match status" value="1"/>
</dbReference>
<dbReference type="CDD" id="cd06340">
    <property type="entry name" value="PBP1_ABC_ligand_binding-like"/>
    <property type="match status" value="1"/>
</dbReference>
<dbReference type="Pfam" id="PF13458">
    <property type="entry name" value="Peripla_BP_6"/>
    <property type="match status" value="1"/>
</dbReference>
<evidence type="ECO:0000256" key="2">
    <source>
        <dbReference type="ARBA" id="ARBA00022729"/>
    </source>
</evidence>
<dbReference type="PROSITE" id="PS51257">
    <property type="entry name" value="PROKAR_LIPOPROTEIN"/>
    <property type="match status" value="1"/>
</dbReference>
<reference evidence="5" key="1">
    <citation type="submission" date="2020-10" db="EMBL/GenBank/DDBJ databases">
        <authorList>
            <person name="Gilroy R."/>
        </authorList>
    </citation>
    <scope>NUCLEOTIDE SEQUENCE</scope>
    <source>
        <strain evidence="5">ChiSxjej1B13-7041</strain>
    </source>
</reference>
<name>A0A9D1EIY2_9FIRM</name>
<evidence type="ECO:0000313" key="6">
    <source>
        <dbReference type="Proteomes" id="UP000886841"/>
    </source>
</evidence>
<evidence type="ECO:0000256" key="3">
    <source>
        <dbReference type="SAM" id="SignalP"/>
    </source>
</evidence>
<gene>
    <name evidence="5" type="ORF">IAB98_04255</name>
</gene>